<comment type="caution">
    <text evidence="1">The sequence shown here is derived from an EMBL/GenBank/DDBJ whole genome shotgun (WGS) entry which is preliminary data.</text>
</comment>
<protein>
    <submittedName>
        <fullName evidence="1">Uncharacterized protein</fullName>
    </submittedName>
</protein>
<keyword evidence="2" id="KW-1185">Reference proteome</keyword>
<accession>A0A8J4XH80</accession>
<evidence type="ECO:0000313" key="2">
    <source>
        <dbReference type="Proteomes" id="UP000727407"/>
    </source>
</evidence>
<gene>
    <name evidence="1" type="ORF">DAT39_000082</name>
</gene>
<dbReference type="AlphaFoldDB" id="A0A8J4XH80"/>
<reference evidence="1" key="1">
    <citation type="submission" date="2020-07" db="EMBL/GenBank/DDBJ databases">
        <title>Clarias magur genome sequencing, assembly and annotation.</title>
        <authorList>
            <person name="Kushwaha B."/>
            <person name="Kumar R."/>
            <person name="Das P."/>
            <person name="Joshi C.G."/>
            <person name="Kumar D."/>
            <person name="Nagpure N.S."/>
            <person name="Pandey M."/>
            <person name="Agarwal S."/>
            <person name="Srivastava S."/>
            <person name="Singh M."/>
            <person name="Sahoo L."/>
            <person name="Jayasankar P."/>
            <person name="Meher P.K."/>
            <person name="Koringa P.G."/>
            <person name="Iquebal M.A."/>
            <person name="Das S.P."/>
            <person name="Bit A."/>
            <person name="Patnaik S."/>
            <person name="Patel N."/>
            <person name="Shah T.M."/>
            <person name="Hinsu A."/>
            <person name="Jena J.K."/>
        </authorList>
    </citation>
    <scope>NUCLEOTIDE SEQUENCE</scope>
    <source>
        <strain evidence="1">CIFAMagur01</strain>
        <tissue evidence="1">Testis</tissue>
    </source>
</reference>
<sequence length="66" mass="6955">MLLLNTFIPIRECEEASLSNHLAGFLSSSSVLLYAVLQTTAFQSTPLLQHVGSCLLQASSTDGSAA</sequence>
<organism evidence="1 2">
    <name type="scientific">Clarias magur</name>
    <name type="common">Asian catfish</name>
    <name type="synonym">Macropteronotus magur</name>
    <dbReference type="NCBI Taxonomy" id="1594786"/>
    <lineage>
        <taxon>Eukaryota</taxon>
        <taxon>Metazoa</taxon>
        <taxon>Chordata</taxon>
        <taxon>Craniata</taxon>
        <taxon>Vertebrata</taxon>
        <taxon>Euteleostomi</taxon>
        <taxon>Actinopterygii</taxon>
        <taxon>Neopterygii</taxon>
        <taxon>Teleostei</taxon>
        <taxon>Ostariophysi</taxon>
        <taxon>Siluriformes</taxon>
        <taxon>Clariidae</taxon>
        <taxon>Clarias</taxon>
    </lineage>
</organism>
<name>A0A8J4XH80_CLAMG</name>
<evidence type="ECO:0000313" key="1">
    <source>
        <dbReference type="EMBL" id="KAF5910069.1"/>
    </source>
</evidence>
<dbReference type="Proteomes" id="UP000727407">
    <property type="component" value="Unassembled WGS sequence"/>
</dbReference>
<proteinExistence type="predicted"/>
<feature type="non-terminal residue" evidence="1">
    <location>
        <position position="66"/>
    </location>
</feature>
<dbReference type="EMBL" id="QNUK01000001">
    <property type="protein sequence ID" value="KAF5910069.1"/>
    <property type="molecule type" value="Genomic_DNA"/>
</dbReference>